<dbReference type="GO" id="GO:0018580">
    <property type="term" value="F:nitronate monooxygenase activity"/>
    <property type="evidence" value="ECO:0007669"/>
    <property type="project" value="UniProtKB-EC"/>
</dbReference>
<dbReference type="EMBL" id="JANUCT010000008">
    <property type="protein sequence ID" value="MCS3903373.1"/>
    <property type="molecule type" value="Genomic_DNA"/>
</dbReference>
<keyword evidence="2" id="KW-0288">FMN</keyword>
<dbReference type="Gene3D" id="3.20.20.70">
    <property type="entry name" value="Aldolase class I"/>
    <property type="match status" value="1"/>
</dbReference>
<dbReference type="AlphaFoldDB" id="A0AAE3HMU7"/>
<proteinExistence type="predicted"/>
<comment type="caution">
    <text evidence="4">The sequence shown here is derived from an EMBL/GenBank/DDBJ whole genome shotgun (WGS) entry which is preliminary data.</text>
</comment>
<keyword evidence="4" id="KW-0503">Monooxygenase</keyword>
<dbReference type="Pfam" id="PF03060">
    <property type="entry name" value="NMO"/>
    <property type="match status" value="2"/>
</dbReference>
<gene>
    <name evidence="4" type="ORF">J2T55_001394</name>
</gene>
<dbReference type="InterPro" id="IPR013785">
    <property type="entry name" value="Aldolase_TIM"/>
</dbReference>
<organism evidence="4 5">
    <name type="scientific">Methylohalomonas lacus</name>
    <dbReference type="NCBI Taxonomy" id="398773"/>
    <lineage>
        <taxon>Bacteria</taxon>
        <taxon>Pseudomonadati</taxon>
        <taxon>Pseudomonadota</taxon>
        <taxon>Gammaproteobacteria</taxon>
        <taxon>Methylohalomonadales</taxon>
        <taxon>Methylohalomonadaceae</taxon>
        <taxon>Methylohalomonas</taxon>
    </lineage>
</organism>
<dbReference type="PANTHER" id="PTHR32332:SF31">
    <property type="entry name" value="2-NITROPROPANE DIOXYGENASE FAMILY, PUTATIVE (AFU_ORTHOLOGUE AFUA_2G09850)-RELATED"/>
    <property type="match status" value="1"/>
</dbReference>
<dbReference type="Proteomes" id="UP001204445">
    <property type="component" value="Unassembled WGS sequence"/>
</dbReference>
<dbReference type="EC" id="1.13.12.16" evidence="4"/>
<keyword evidence="3 4" id="KW-0560">Oxidoreductase</keyword>
<evidence type="ECO:0000313" key="5">
    <source>
        <dbReference type="Proteomes" id="UP001204445"/>
    </source>
</evidence>
<sequence length="326" mass="33545">MPGETSIQTSLTQLLDIKHPILLAPMAGIADGELAAAVSAAGGLGILGGGYGDRDWLEAELAHLSGKPFAIGFITWSLANQPALLDVALAAGPHAIMLSFGDLAPFVEKIKAADCLLIAQVQTLAQARQVADQGADVIVAQGTEAGGHGASRATLPLVPALVDAVDPLPVVAAGGISDGRGLAAALMLGAAGVLMGSRFYVTEESGAHPVAKAAALAADGDRTLRSSVFDELRGLDWPQPYTLRSLRNDMTENWHGNREALEAVLPAERARLQAAIEAGDFRLAPLILGEGVDLITDSPPAGVLVERLVAGARAQLERHAGRVASP</sequence>
<evidence type="ECO:0000313" key="4">
    <source>
        <dbReference type="EMBL" id="MCS3903373.1"/>
    </source>
</evidence>
<accession>A0AAE3HMU7</accession>
<evidence type="ECO:0000256" key="1">
    <source>
        <dbReference type="ARBA" id="ARBA00022630"/>
    </source>
</evidence>
<dbReference type="SMART" id="SM01240">
    <property type="entry name" value="IMPDH"/>
    <property type="match status" value="1"/>
</dbReference>
<dbReference type="CDD" id="cd04730">
    <property type="entry name" value="NPD_like"/>
    <property type="match status" value="1"/>
</dbReference>
<reference evidence="4" key="1">
    <citation type="submission" date="2022-08" db="EMBL/GenBank/DDBJ databases">
        <title>Genomic Encyclopedia of Type Strains, Phase III (KMG-III): the genomes of soil and plant-associated and newly described type strains.</title>
        <authorList>
            <person name="Whitman W."/>
        </authorList>
    </citation>
    <scope>NUCLEOTIDE SEQUENCE</scope>
    <source>
        <strain evidence="4">HMT 1</strain>
    </source>
</reference>
<evidence type="ECO:0000256" key="3">
    <source>
        <dbReference type="ARBA" id="ARBA00023002"/>
    </source>
</evidence>
<dbReference type="PANTHER" id="PTHR32332">
    <property type="entry name" value="2-NITROPROPANE DIOXYGENASE"/>
    <property type="match status" value="1"/>
</dbReference>
<keyword evidence="1" id="KW-0285">Flavoprotein</keyword>
<keyword evidence="5" id="KW-1185">Reference proteome</keyword>
<dbReference type="RefSeq" id="WP_259055087.1">
    <property type="nucleotide sequence ID" value="NZ_JANUCT010000008.1"/>
</dbReference>
<dbReference type="SUPFAM" id="SSF51412">
    <property type="entry name" value="Inosine monophosphate dehydrogenase (IMPDH)"/>
    <property type="match status" value="1"/>
</dbReference>
<evidence type="ECO:0000256" key="2">
    <source>
        <dbReference type="ARBA" id="ARBA00022643"/>
    </source>
</evidence>
<protein>
    <submittedName>
        <fullName evidence="4">Nitronate monooxygenase</fullName>
        <ecNumber evidence="4">1.13.12.16</ecNumber>
    </submittedName>
</protein>
<name>A0AAE3HMU7_9GAMM</name>
<dbReference type="InterPro" id="IPR004136">
    <property type="entry name" value="NMO"/>
</dbReference>